<evidence type="ECO:0000313" key="2">
    <source>
        <dbReference type="Proteomes" id="UP001276659"/>
    </source>
</evidence>
<protein>
    <submittedName>
        <fullName evidence="1">Uncharacterized protein</fullName>
    </submittedName>
</protein>
<dbReference type="InterPro" id="IPR002347">
    <property type="entry name" value="SDR_fam"/>
</dbReference>
<reference evidence="1" key="1">
    <citation type="submission" date="2022-11" db="EMBL/GenBank/DDBJ databases">
        <title>Chromosomal genome sequence assembly and mating type (MAT) locus characterization of the leprose asexual lichenized fungus Lepraria neglecta (Nyl.) Erichsen.</title>
        <authorList>
            <person name="Allen J.L."/>
            <person name="Pfeffer B."/>
        </authorList>
    </citation>
    <scope>NUCLEOTIDE SEQUENCE</scope>
    <source>
        <strain evidence="1">Allen 5258</strain>
    </source>
</reference>
<dbReference type="Proteomes" id="UP001276659">
    <property type="component" value="Unassembled WGS sequence"/>
</dbReference>
<organism evidence="1 2">
    <name type="scientific">Lepraria neglecta</name>
    <dbReference type="NCBI Taxonomy" id="209136"/>
    <lineage>
        <taxon>Eukaryota</taxon>
        <taxon>Fungi</taxon>
        <taxon>Dikarya</taxon>
        <taxon>Ascomycota</taxon>
        <taxon>Pezizomycotina</taxon>
        <taxon>Lecanoromycetes</taxon>
        <taxon>OSLEUM clade</taxon>
        <taxon>Lecanoromycetidae</taxon>
        <taxon>Lecanorales</taxon>
        <taxon>Lecanorineae</taxon>
        <taxon>Stereocaulaceae</taxon>
        <taxon>Lepraria</taxon>
    </lineage>
</organism>
<dbReference type="Pfam" id="PF13561">
    <property type="entry name" value="adh_short_C2"/>
    <property type="match status" value="1"/>
</dbReference>
<comment type="caution">
    <text evidence="1">The sequence shown here is derived from an EMBL/GenBank/DDBJ whole genome shotgun (WGS) entry which is preliminary data.</text>
</comment>
<gene>
    <name evidence="1" type="ORF">OEA41_004209</name>
</gene>
<dbReference type="InterPro" id="IPR036291">
    <property type="entry name" value="NAD(P)-bd_dom_sf"/>
</dbReference>
<dbReference type="AlphaFoldDB" id="A0AAD9Z5N5"/>
<proteinExistence type="predicted"/>
<dbReference type="Gene3D" id="3.40.50.720">
    <property type="entry name" value="NAD(P)-binding Rossmann-like Domain"/>
    <property type="match status" value="1"/>
</dbReference>
<sequence length="65" mass="6996">MNAMTAMTKHYFENEKTSASMKAKTPWWNDGNVAEVAKGAVFLASDDADWVTGIALPIDGGFSAQ</sequence>
<accession>A0AAD9Z5N5</accession>
<dbReference type="SUPFAM" id="SSF51735">
    <property type="entry name" value="NAD(P)-binding Rossmann-fold domains"/>
    <property type="match status" value="1"/>
</dbReference>
<keyword evidence="2" id="KW-1185">Reference proteome</keyword>
<evidence type="ECO:0000313" key="1">
    <source>
        <dbReference type="EMBL" id="KAK3172124.1"/>
    </source>
</evidence>
<name>A0AAD9Z5N5_9LECA</name>
<dbReference type="EMBL" id="JASNWA010000008">
    <property type="protein sequence ID" value="KAK3172124.1"/>
    <property type="molecule type" value="Genomic_DNA"/>
</dbReference>